<comment type="caution">
    <text evidence="1">The sequence shown here is derived from an EMBL/GenBank/DDBJ whole genome shotgun (WGS) entry which is preliminary data.</text>
</comment>
<protein>
    <submittedName>
        <fullName evidence="1">Uncharacterized protein</fullName>
    </submittedName>
</protein>
<organism evidence="1 2">
    <name type="scientific">Sphaerisporangium rufum</name>
    <dbReference type="NCBI Taxonomy" id="1381558"/>
    <lineage>
        <taxon>Bacteria</taxon>
        <taxon>Bacillati</taxon>
        <taxon>Actinomycetota</taxon>
        <taxon>Actinomycetes</taxon>
        <taxon>Streptosporangiales</taxon>
        <taxon>Streptosporangiaceae</taxon>
        <taxon>Sphaerisporangium</taxon>
    </lineage>
</organism>
<dbReference type="Proteomes" id="UP000655287">
    <property type="component" value="Unassembled WGS sequence"/>
</dbReference>
<sequence length="103" mass="11231">MVACETIHKHTSQPDLAANRPWAKVWNILTFGPDRQEIFRGTPVDQRTVTDITSTGRSGPLFGTYPGSAPGQSRAASSAARANTWSSIASVTRPVKVFCWLGW</sequence>
<reference evidence="1" key="1">
    <citation type="submission" date="2021-01" db="EMBL/GenBank/DDBJ databases">
        <title>Whole genome shotgun sequence of Sphaerisporangium rufum NBRC 109079.</title>
        <authorList>
            <person name="Komaki H."/>
            <person name="Tamura T."/>
        </authorList>
    </citation>
    <scope>NUCLEOTIDE SEQUENCE</scope>
    <source>
        <strain evidence="1">NBRC 109079</strain>
    </source>
</reference>
<keyword evidence="2" id="KW-1185">Reference proteome</keyword>
<dbReference type="EMBL" id="BOOU01000042">
    <property type="protein sequence ID" value="GII77865.1"/>
    <property type="molecule type" value="Genomic_DNA"/>
</dbReference>
<evidence type="ECO:0000313" key="2">
    <source>
        <dbReference type="Proteomes" id="UP000655287"/>
    </source>
</evidence>
<evidence type="ECO:0000313" key="1">
    <source>
        <dbReference type="EMBL" id="GII77865.1"/>
    </source>
</evidence>
<gene>
    <name evidence="1" type="ORF">Sru01_28470</name>
</gene>
<accession>A0A919V527</accession>
<proteinExistence type="predicted"/>
<name>A0A919V527_9ACTN</name>
<dbReference type="AlphaFoldDB" id="A0A919V527"/>